<dbReference type="AlphaFoldDB" id="A0AAE0JYG0"/>
<comment type="caution">
    <text evidence="2">The sequence shown here is derived from an EMBL/GenBank/DDBJ whole genome shotgun (WGS) entry which is preliminary data.</text>
</comment>
<reference evidence="2" key="1">
    <citation type="journal article" date="2023" name="Mol. Phylogenet. Evol.">
        <title>Genome-scale phylogeny and comparative genomics of the fungal order Sordariales.</title>
        <authorList>
            <person name="Hensen N."/>
            <person name="Bonometti L."/>
            <person name="Westerberg I."/>
            <person name="Brannstrom I.O."/>
            <person name="Guillou S."/>
            <person name="Cros-Aarteil S."/>
            <person name="Calhoun S."/>
            <person name="Haridas S."/>
            <person name="Kuo A."/>
            <person name="Mondo S."/>
            <person name="Pangilinan J."/>
            <person name="Riley R."/>
            <person name="LaButti K."/>
            <person name="Andreopoulos B."/>
            <person name="Lipzen A."/>
            <person name="Chen C."/>
            <person name="Yan M."/>
            <person name="Daum C."/>
            <person name="Ng V."/>
            <person name="Clum A."/>
            <person name="Steindorff A."/>
            <person name="Ohm R.A."/>
            <person name="Martin F."/>
            <person name="Silar P."/>
            <person name="Natvig D.O."/>
            <person name="Lalanne C."/>
            <person name="Gautier V."/>
            <person name="Ament-Velasquez S.L."/>
            <person name="Kruys A."/>
            <person name="Hutchinson M.I."/>
            <person name="Powell A.J."/>
            <person name="Barry K."/>
            <person name="Miller A.N."/>
            <person name="Grigoriev I.V."/>
            <person name="Debuchy R."/>
            <person name="Gladieux P."/>
            <person name="Hiltunen Thoren M."/>
            <person name="Johannesson H."/>
        </authorList>
    </citation>
    <scope>NUCLEOTIDE SEQUENCE</scope>
    <source>
        <strain evidence="2">CBS 958.72</strain>
    </source>
</reference>
<evidence type="ECO:0000313" key="2">
    <source>
        <dbReference type="EMBL" id="KAK3366681.1"/>
    </source>
</evidence>
<feature type="region of interest" description="Disordered" evidence="1">
    <location>
        <begin position="157"/>
        <end position="202"/>
    </location>
</feature>
<organism evidence="2 3">
    <name type="scientific">Lasiosphaeria ovina</name>
    <dbReference type="NCBI Taxonomy" id="92902"/>
    <lineage>
        <taxon>Eukaryota</taxon>
        <taxon>Fungi</taxon>
        <taxon>Dikarya</taxon>
        <taxon>Ascomycota</taxon>
        <taxon>Pezizomycotina</taxon>
        <taxon>Sordariomycetes</taxon>
        <taxon>Sordariomycetidae</taxon>
        <taxon>Sordariales</taxon>
        <taxon>Lasiosphaeriaceae</taxon>
        <taxon>Lasiosphaeria</taxon>
    </lineage>
</organism>
<name>A0AAE0JYG0_9PEZI</name>
<dbReference type="EMBL" id="JAULSN010000007">
    <property type="protein sequence ID" value="KAK3366681.1"/>
    <property type="molecule type" value="Genomic_DNA"/>
</dbReference>
<dbReference type="Proteomes" id="UP001287356">
    <property type="component" value="Unassembled WGS sequence"/>
</dbReference>
<feature type="compositionally biased region" description="Basic and acidic residues" evidence="1">
    <location>
        <begin position="15"/>
        <end position="24"/>
    </location>
</feature>
<proteinExistence type="predicted"/>
<reference evidence="2" key="2">
    <citation type="submission" date="2023-06" db="EMBL/GenBank/DDBJ databases">
        <authorList>
            <consortium name="Lawrence Berkeley National Laboratory"/>
            <person name="Haridas S."/>
            <person name="Hensen N."/>
            <person name="Bonometti L."/>
            <person name="Westerberg I."/>
            <person name="Brannstrom I.O."/>
            <person name="Guillou S."/>
            <person name="Cros-Aarteil S."/>
            <person name="Calhoun S."/>
            <person name="Kuo A."/>
            <person name="Mondo S."/>
            <person name="Pangilinan J."/>
            <person name="Riley R."/>
            <person name="Labutti K."/>
            <person name="Andreopoulos B."/>
            <person name="Lipzen A."/>
            <person name="Chen C."/>
            <person name="Yanf M."/>
            <person name="Daum C."/>
            <person name="Ng V."/>
            <person name="Clum A."/>
            <person name="Steindorff A."/>
            <person name="Ohm R."/>
            <person name="Martin F."/>
            <person name="Silar P."/>
            <person name="Natvig D."/>
            <person name="Lalanne C."/>
            <person name="Gautier V."/>
            <person name="Ament-Velasquez S.L."/>
            <person name="Kruys A."/>
            <person name="Hutchinson M.I."/>
            <person name="Powell A.J."/>
            <person name="Barry K."/>
            <person name="Miller A.N."/>
            <person name="Grigoriev I.V."/>
            <person name="Debuchy R."/>
            <person name="Gladieux P."/>
            <person name="Thoren M.H."/>
            <person name="Johannesson H."/>
        </authorList>
    </citation>
    <scope>NUCLEOTIDE SEQUENCE</scope>
    <source>
        <strain evidence="2">CBS 958.72</strain>
    </source>
</reference>
<gene>
    <name evidence="2" type="ORF">B0T24DRAFT_596593</name>
</gene>
<accession>A0AAE0JYG0</accession>
<protein>
    <submittedName>
        <fullName evidence="2">Uncharacterized protein</fullName>
    </submittedName>
</protein>
<evidence type="ECO:0000313" key="3">
    <source>
        <dbReference type="Proteomes" id="UP001287356"/>
    </source>
</evidence>
<evidence type="ECO:0000256" key="1">
    <source>
        <dbReference type="SAM" id="MobiDB-lite"/>
    </source>
</evidence>
<sequence length="349" mass="38363">MPNGPSIQRRPVMVNEKEKPDATTRTRQVRSALLGEMEQPSTEGKVNKHCLALEDTGGADQEVLGQSIVQILRSLQSDLGETSNDTNVSVLEAGGSRNKKGTILSMLEWMGAFIWYDAQLAKLASAAPFTKRGTPRTRVATVLLDRLLDRLLDGEVSNDEPSPVIKRRRSPLGSAEDLPPLRSGPGAFMAEQRTKEGGPSLTRSAEGIKLLVDEGRPSQSRFLDSLASENIALPLEISALGFQLDLECDAVPSEPVAAQVGHLARAIRQWLGQLGLEDTSFMVYDAVDLSGNSLDRLYSNEWLDMWIITAAMELADKPPWVRYGLSILLEERKDDGIIPVTKPFGFWRK</sequence>
<feature type="region of interest" description="Disordered" evidence="1">
    <location>
        <begin position="1"/>
        <end position="25"/>
    </location>
</feature>
<keyword evidence="3" id="KW-1185">Reference proteome</keyword>